<evidence type="ECO:0000313" key="2">
    <source>
        <dbReference type="EMBL" id="QNT78396.1"/>
    </source>
</evidence>
<feature type="domain" description="KilA-N DNA-binding" evidence="1">
    <location>
        <begin position="21"/>
        <end position="102"/>
    </location>
</feature>
<dbReference type="InterPro" id="IPR018873">
    <property type="entry name" value="KilA-N_DNA-bd_domain"/>
</dbReference>
<dbReference type="Proteomes" id="UP000516349">
    <property type="component" value="Chromosome"/>
</dbReference>
<evidence type="ECO:0000313" key="3">
    <source>
        <dbReference type="Proteomes" id="UP000516349"/>
    </source>
</evidence>
<sequence length="258" mass="30014">MLEQEPMTHQEIITVEDKEFKVVEYKERPVLTLEMVDLIHERAKGTAKRNFNENKKRLVLNEDYFEVTGYEIRTQSLTGIFPPRTPKGILLTETGYLMLVKSFTDEKAWKIQRQLVNGYFKVRTSVSVQKKTDNNLFFKNPKIQYIRADNTNHGSYINENDIIGWLPADSFSHNGFYLMEINKKTEIYECYDIGGKTVNISNKLIGVSHITNRRSRFNSQTISAHDFSHMVKGIVIFKGEVMDDDAFWGQSQLKVENK</sequence>
<organism evidence="2 3">
    <name type="scientific">Entomobacter blattae</name>
    <dbReference type="NCBI Taxonomy" id="2762277"/>
    <lineage>
        <taxon>Bacteria</taxon>
        <taxon>Pseudomonadati</taxon>
        <taxon>Pseudomonadota</taxon>
        <taxon>Alphaproteobacteria</taxon>
        <taxon>Acetobacterales</taxon>
        <taxon>Acetobacteraceae</taxon>
        <taxon>Entomobacter</taxon>
    </lineage>
</organism>
<dbReference type="EMBL" id="CP060244">
    <property type="protein sequence ID" value="QNT78396.1"/>
    <property type="molecule type" value="Genomic_DNA"/>
</dbReference>
<name>A0A7H1NRI6_9PROT</name>
<protein>
    <submittedName>
        <fullName evidence="2">ORF6N domain protein</fullName>
    </submittedName>
</protein>
<gene>
    <name evidence="2" type="ORF">JGUZn3_11700</name>
</gene>
<reference evidence="2 3" key="1">
    <citation type="submission" date="2020-08" db="EMBL/GenBank/DDBJ databases">
        <title>Complete genome sequence of Entomobacter blattae G55GP.</title>
        <authorList>
            <person name="Poehlein A."/>
            <person name="Guzman J."/>
            <person name="Daniel R."/>
            <person name="Vilcinskas A."/>
        </authorList>
    </citation>
    <scope>NUCLEOTIDE SEQUENCE [LARGE SCALE GENOMIC DNA]</scope>
    <source>
        <strain evidence="2 3">G55GP</strain>
    </source>
</reference>
<evidence type="ECO:0000259" key="1">
    <source>
        <dbReference type="Pfam" id="PF10543"/>
    </source>
</evidence>
<accession>A0A7H1NRI6</accession>
<dbReference type="Pfam" id="PF10543">
    <property type="entry name" value="ORF6N"/>
    <property type="match status" value="1"/>
</dbReference>
<proteinExistence type="predicted"/>
<dbReference type="AlphaFoldDB" id="A0A7H1NRI6"/>
<keyword evidence="3" id="KW-1185">Reference proteome</keyword>
<dbReference type="KEGG" id="ebla:JGUZn3_11700"/>